<evidence type="ECO:0000313" key="2">
    <source>
        <dbReference type="Proteomes" id="UP001634394"/>
    </source>
</evidence>
<dbReference type="EMBL" id="JBJQND010000014">
    <property type="protein sequence ID" value="KAL3853868.1"/>
    <property type="molecule type" value="Genomic_DNA"/>
</dbReference>
<feature type="non-terminal residue" evidence="1">
    <location>
        <position position="167"/>
    </location>
</feature>
<reference evidence="1 2" key="1">
    <citation type="submission" date="2024-11" db="EMBL/GenBank/DDBJ databases">
        <title>Chromosome-level genome assembly of the freshwater bivalve Anodonta woodiana.</title>
        <authorList>
            <person name="Chen X."/>
        </authorList>
    </citation>
    <scope>NUCLEOTIDE SEQUENCE [LARGE SCALE GENOMIC DNA]</scope>
    <source>
        <strain evidence="1">MN2024</strain>
        <tissue evidence="1">Gills</tissue>
    </source>
</reference>
<dbReference type="Proteomes" id="UP001634394">
    <property type="component" value="Unassembled WGS sequence"/>
</dbReference>
<gene>
    <name evidence="1" type="ORF">ACJMK2_013167</name>
</gene>
<comment type="caution">
    <text evidence="1">The sequence shown here is derived from an EMBL/GenBank/DDBJ whole genome shotgun (WGS) entry which is preliminary data.</text>
</comment>
<sequence>WQRLHHIFVFHSERDCQADLVLQAAVTYPDPRHDPCSCTQVSAVSTSTSVPSTTTPPSTTLEATDELIGLHTCNRALTIVEIAHNVTLAHDNASDCIPGDHKSSEALVFISCNTSSAETWRKGENVMALCGSIPLYTPIATFRPDGVYASKEGTAGIFLGCITNGFK</sequence>
<keyword evidence="2" id="KW-1185">Reference proteome</keyword>
<organism evidence="1 2">
    <name type="scientific">Sinanodonta woodiana</name>
    <name type="common">Chinese pond mussel</name>
    <name type="synonym">Anodonta woodiana</name>
    <dbReference type="NCBI Taxonomy" id="1069815"/>
    <lineage>
        <taxon>Eukaryota</taxon>
        <taxon>Metazoa</taxon>
        <taxon>Spiralia</taxon>
        <taxon>Lophotrochozoa</taxon>
        <taxon>Mollusca</taxon>
        <taxon>Bivalvia</taxon>
        <taxon>Autobranchia</taxon>
        <taxon>Heteroconchia</taxon>
        <taxon>Palaeoheterodonta</taxon>
        <taxon>Unionida</taxon>
        <taxon>Unionoidea</taxon>
        <taxon>Unionidae</taxon>
        <taxon>Unioninae</taxon>
        <taxon>Sinanodonta</taxon>
    </lineage>
</organism>
<feature type="non-terminal residue" evidence="1">
    <location>
        <position position="1"/>
    </location>
</feature>
<proteinExistence type="predicted"/>
<protein>
    <submittedName>
        <fullName evidence="1">Uncharacterized protein</fullName>
    </submittedName>
</protein>
<evidence type="ECO:0000313" key="1">
    <source>
        <dbReference type="EMBL" id="KAL3853868.1"/>
    </source>
</evidence>
<accession>A0ABD3UZB5</accession>
<name>A0ABD3UZB5_SINWO</name>
<dbReference type="AlphaFoldDB" id="A0ABD3UZB5"/>